<dbReference type="InterPro" id="IPR011990">
    <property type="entry name" value="TPR-like_helical_dom_sf"/>
</dbReference>
<dbReference type="InterPro" id="IPR050767">
    <property type="entry name" value="Sel1_AlgK"/>
</dbReference>
<dbReference type="Pfam" id="PF08238">
    <property type="entry name" value="Sel1"/>
    <property type="match status" value="5"/>
</dbReference>
<protein>
    <submittedName>
        <fullName evidence="2">Sel1 repeat family protein</fullName>
    </submittedName>
</protein>
<sequence length="365" mass="38331">MKGWLRPGLAGHQKTATGATRRSGRAEHGIARADVSPAGRLVALLCLCVVFAASARAGPLEATTADGIKVAVLGCDAHCLHFAGDGVLVTIGDDRVVIRNDMIALNGEEQAVREFSRIAIDATGWGLAISADDEPVASVAAMDGLRAAAKAGNPSALNDLALHFVTGIGAPRDTRRAAELYRRAAEAGLSVAARNLGFLLWDGEKSIQDRTQALRWFQEAAEAGDVTAQKMLAHAHEDGIGTSKNLVEARRWYEAAARAGDAAAMNNLGNLLKSGTPEDRRRAAALHRAAADKGLAVAAFNTGFDLWEGDGVEQDRAAALDWFERAARAGSTEAARMLDAIRDTGVAAQLDSARKKPRAATARGS</sequence>
<dbReference type="EMBL" id="JAGJCF010000005">
    <property type="protein sequence ID" value="MBP0615823.1"/>
    <property type="molecule type" value="Genomic_DNA"/>
</dbReference>
<reference evidence="2 3" key="1">
    <citation type="submission" date="2021-04" db="EMBL/GenBank/DDBJ databases">
        <title>Whole genome sequence of Jiella sp. KSK16Y-1.</title>
        <authorList>
            <person name="Tuo L."/>
        </authorList>
    </citation>
    <scope>NUCLEOTIDE SEQUENCE [LARGE SCALE GENOMIC DNA]</scope>
    <source>
        <strain evidence="2 3">KSK16Y-1</strain>
    </source>
</reference>
<evidence type="ECO:0000256" key="1">
    <source>
        <dbReference type="SAM" id="MobiDB-lite"/>
    </source>
</evidence>
<dbReference type="InterPro" id="IPR006597">
    <property type="entry name" value="Sel1-like"/>
</dbReference>
<accession>A0ABS4BGE5</accession>
<organism evidence="2 3">
    <name type="scientific">Jiella mangrovi</name>
    <dbReference type="NCBI Taxonomy" id="2821407"/>
    <lineage>
        <taxon>Bacteria</taxon>
        <taxon>Pseudomonadati</taxon>
        <taxon>Pseudomonadota</taxon>
        <taxon>Alphaproteobacteria</taxon>
        <taxon>Hyphomicrobiales</taxon>
        <taxon>Aurantimonadaceae</taxon>
        <taxon>Jiella</taxon>
    </lineage>
</organism>
<name>A0ABS4BGE5_9HYPH</name>
<dbReference type="Gene3D" id="1.25.40.10">
    <property type="entry name" value="Tetratricopeptide repeat domain"/>
    <property type="match status" value="1"/>
</dbReference>
<keyword evidence="3" id="KW-1185">Reference proteome</keyword>
<evidence type="ECO:0000313" key="2">
    <source>
        <dbReference type="EMBL" id="MBP0615823.1"/>
    </source>
</evidence>
<gene>
    <name evidence="2" type="ORF">J6595_09550</name>
</gene>
<dbReference type="PANTHER" id="PTHR11102:SF160">
    <property type="entry name" value="ERAD-ASSOCIATED E3 UBIQUITIN-PROTEIN LIGASE COMPONENT HRD3"/>
    <property type="match status" value="1"/>
</dbReference>
<comment type="caution">
    <text evidence="2">The sequence shown here is derived from an EMBL/GenBank/DDBJ whole genome shotgun (WGS) entry which is preliminary data.</text>
</comment>
<dbReference type="SMART" id="SM00671">
    <property type="entry name" value="SEL1"/>
    <property type="match status" value="5"/>
</dbReference>
<proteinExistence type="predicted"/>
<evidence type="ECO:0000313" key="3">
    <source>
        <dbReference type="Proteomes" id="UP000678276"/>
    </source>
</evidence>
<dbReference type="Proteomes" id="UP000678276">
    <property type="component" value="Unassembled WGS sequence"/>
</dbReference>
<dbReference type="PANTHER" id="PTHR11102">
    <property type="entry name" value="SEL-1-LIKE PROTEIN"/>
    <property type="match status" value="1"/>
</dbReference>
<dbReference type="RefSeq" id="WP_209594247.1">
    <property type="nucleotide sequence ID" value="NZ_JAGJCF010000005.1"/>
</dbReference>
<feature type="region of interest" description="Disordered" evidence="1">
    <location>
        <begin position="1"/>
        <end position="27"/>
    </location>
</feature>
<dbReference type="SUPFAM" id="SSF81901">
    <property type="entry name" value="HCP-like"/>
    <property type="match status" value="1"/>
</dbReference>